<dbReference type="InterPro" id="IPR036565">
    <property type="entry name" value="Mur-like_cat_sf"/>
</dbReference>
<dbReference type="AlphaFoldDB" id="A0A1F4U411"/>
<evidence type="ECO:0000259" key="10">
    <source>
        <dbReference type="Pfam" id="PF08245"/>
    </source>
</evidence>
<evidence type="ECO:0000256" key="5">
    <source>
        <dbReference type="ARBA" id="ARBA00022741"/>
    </source>
</evidence>
<keyword evidence="7 8" id="KW-0132">Cell division</keyword>
<dbReference type="NCBIfam" id="TIGR01087">
    <property type="entry name" value="murD"/>
    <property type="match status" value="1"/>
</dbReference>
<dbReference type="InterPro" id="IPR004101">
    <property type="entry name" value="Mur_ligase_C"/>
</dbReference>
<dbReference type="GO" id="GO:0009252">
    <property type="term" value="P:peptidoglycan biosynthetic process"/>
    <property type="evidence" value="ECO:0007669"/>
    <property type="project" value="UniProtKB-UniRule"/>
</dbReference>
<dbReference type="InterPro" id="IPR005762">
    <property type="entry name" value="MurD"/>
</dbReference>
<keyword evidence="7 8" id="KW-0961">Cell wall biogenesis/degradation</keyword>
<dbReference type="HAMAP" id="MF_00639">
    <property type="entry name" value="MurD"/>
    <property type="match status" value="1"/>
</dbReference>
<dbReference type="Gene3D" id="3.90.190.20">
    <property type="entry name" value="Mur ligase, C-terminal domain"/>
    <property type="match status" value="1"/>
</dbReference>
<evidence type="ECO:0000259" key="9">
    <source>
        <dbReference type="Pfam" id="PF02875"/>
    </source>
</evidence>
<keyword evidence="6 7" id="KW-0067">ATP-binding</keyword>
<dbReference type="PANTHER" id="PTHR43692">
    <property type="entry name" value="UDP-N-ACETYLMURAMOYLALANINE--D-GLUTAMATE LIGASE"/>
    <property type="match status" value="1"/>
</dbReference>
<proteinExistence type="inferred from homology"/>
<evidence type="ECO:0000256" key="1">
    <source>
        <dbReference type="ARBA" id="ARBA00004496"/>
    </source>
</evidence>
<dbReference type="GO" id="GO:0008360">
    <property type="term" value="P:regulation of cell shape"/>
    <property type="evidence" value="ECO:0007669"/>
    <property type="project" value="UniProtKB-KW"/>
</dbReference>
<dbReference type="InterPro" id="IPR036615">
    <property type="entry name" value="Mur_ligase_C_dom_sf"/>
</dbReference>
<dbReference type="Gene3D" id="3.40.50.720">
    <property type="entry name" value="NAD(P)-binding Rossmann-like Domain"/>
    <property type="match status" value="1"/>
</dbReference>
<protein>
    <recommendedName>
        <fullName evidence="7 8">UDP-N-acetylmuramoylalanine--D-glutamate ligase</fullName>
        <ecNumber evidence="7 8">6.3.2.9</ecNumber>
    </recommendedName>
    <alternativeName>
        <fullName evidence="7">D-glutamic acid-adding enzyme</fullName>
    </alternativeName>
    <alternativeName>
        <fullName evidence="7">UDP-N-acetylmuramoyl-L-alanyl-D-glutamate synthetase</fullName>
    </alternativeName>
</protein>
<dbReference type="SUPFAM" id="SSF53623">
    <property type="entry name" value="MurD-like peptide ligases, catalytic domain"/>
    <property type="match status" value="1"/>
</dbReference>
<keyword evidence="7 8" id="KW-0573">Peptidoglycan synthesis</keyword>
<evidence type="ECO:0000256" key="4">
    <source>
        <dbReference type="ARBA" id="ARBA00022598"/>
    </source>
</evidence>
<comment type="catalytic activity">
    <reaction evidence="7 8">
        <text>UDP-N-acetyl-alpha-D-muramoyl-L-alanine + D-glutamate + ATP = UDP-N-acetyl-alpha-D-muramoyl-L-alanyl-D-glutamate + ADP + phosphate + H(+)</text>
        <dbReference type="Rhea" id="RHEA:16429"/>
        <dbReference type="ChEBI" id="CHEBI:15378"/>
        <dbReference type="ChEBI" id="CHEBI:29986"/>
        <dbReference type="ChEBI" id="CHEBI:30616"/>
        <dbReference type="ChEBI" id="CHEBI:43474"/>
        <dbReference type="ChEBI" id="CHEBI:83898"/>
        <dbReference type="ChEBI" id="CHEBI:83900"/>
        <dbReference type="ChEBI" id="CHEBI:456216"/>
        <dbReference type="EC" id="6.3.2.9"/>
    </reaction>
</comment>
<dbReference type="Pfam" id="PF08245">
    <property type="entry name" value="Mur_ligase_M"/>
    <property type="match status" value="1"/>
</dbReference>
<comment type="pathway">
    <text evidence="2 7 8">Cell wall biogenesis; peptidoglycan biosynthesis.</text>
</comment>
<dbReference type="GO" id="GO:0005524">
    <property type="term" value="F:ATP binding"/>
    <property type="evidence" value="ECO:0007669"/>
    <property type="project" value="UniProtKB-UniRule"/>
</dbReference>
<dbReference type="EMBL" id="MEUJ01000008">
    <property type="protein sequence ID" value="OGC39597.1"/>
    <property type="molecule type" value="Genomic_DNA"/>
</dbReference>
<evidence type="ECO:0000256" key="2">
    <source>
        <dbReference type="ARBA" id="ARBA00004752"/>
    </source>
</evidence>
<keyword evidence="3 7" id="KW-0963">Cytoplasm</keyword>
<dbReference type="EC" id="6.3.2.9" evidence="7 8"/>
<name>A0A1F4U411_UNCSA</name>
<dbReference type="PANTHER" id="PTHR43692:SF1">
    <property type="entry name" value="UDP-N-ACETYLMURAMOYLALANINE--D-GLUTAMATE LIGASE"/>
    <property type="match status" value="1"/>
</dbReference>
<comment type="function">
    <text evidence="7 8">Cell wall formation. Catalyzes the addition of glutamate to the nucleotide precursor UDP-N-acetylmuramoyl-L-alanine (UMA).</text>
</comment>
<dbReference type="UniPathway" id="UPA00219"/>
<evidence type="ECO:0000313" key="12">
    <source>
        <dbReference type="Proteomes" id="UP000179242"/>
    </source>
</evidence>
<evidence type="ECO:0000313" key="11">
    <source>
        <dbReference type="EMBL" id="OGC39597.1"/>
    </source>
</evidence>
<keyword evidence="4 7" id="KW-0436">Ligase</keyword>
<evidence type="ECO:0000256" key="7">
    <source>
        <dbReference type="HAMAP-Rule" id="MF_00639"/>
    </source>
</evidence>
<gene>
    <name evidence="7" type="primary">murD</name>
    <name evidence="11" type="ORF">A2438_08590</name>
</gene>
<evidence type="ECO:0000256" key="8">
    <source>
        <dbReference type="RuleBase" id="RU003664"/>
    </source>
</evidence>
<evidence type="ECO:0000256" key="3">
    <source>
        <dbReference type="ARBA" id="ARBA00022490"/>
    </source>
</evidence>
<dbReference type="GO" id="GO:0008764">
    <property type="term" value="F:UDP-N-acetylmuramoylalanine-D-glutamate ligase activity"/>
    <property type="evidence" value="ECO:0007669"/>
    <property type="project" value="UniProtKB-UniRule"/>
</dbReference>
<comment type="subcellular location">
    <subcellularLocation>
        <location evidence="1 7 8">Cytoplasm</location>
    </subcellularLocation>
</comment>
<comment type="caution">
    <text evidence="11">The sequence shown here is derived from an EMBL/GenBank/DDBJ whole genome shotgun (WGS) entry which is preliminary data.</text>
</comment>
<dbReference type="SUPFAM" id="SSF51984">
    <property type="entry name" value="MurCD N-terminal domain"/>
    <property type="match status" value="1"/>
</dbReference>
<comment type="similarity">
    <text evidence="7">Belongs to the MurCDEF family.</text>
</comment>
<accession>A0A1F4U411</accession>
<dbReference type="Proteomes" id="UP000179242">
    <property type="component" value="Unassembled WGS sequence"/>
</dbReference>
<dbReference type="Gene3D" id="3.40.1190.10">
    <property type="entry name" value="Mur-like, catalytic domain"/>
    <property type="match status" value="1"/>
</dbReference>
<dbReference type="InterPro" id="IPR013221">
    <property type="entry name" value="Mur_ligase_cen"/>
</dbReference>
<dbReference type="Pfam" id="PF21799">
    <property type="entry name" value="MurD-like_N"/>
    <property type="match status" value="1"/>
</dbReference>
<feature type="domain" description="Mur ligase C-terminal" evidence="9">
    <location>
        <begin position="290"/>
        <end position="404"/>
    </location>
</feature>
<feature type="domain" description="Mur ligase central" evidence="10">
    <location>
        <begin position="114"/>
        <end position="236"/>
    </location>
</feature>
<dbReference type="GO" id="GO:0051301">
    <property type="term" value="P:cell division"/>
    <property type="evidence" value="ECO:0007669"/>
    <property type="project" value="UniProtKB-KW"/>
</dbReference>
<dbReference type="GO" id="GO:0005737">
    <property type="term" value="C:cytoplasm"/>
    <property type="evidence" value="ECO:0007669"/>
    <property type="project" value="UniProtKB-SubCell"/>
</dbReference>
<keyword evidence="7 8" id="KW-0133">Cell shape</keyword>
<dbReference type="SUPFAM" id="SSF53244">
    <property type="entry name" value="MurD-like peptide ligases, peptide-binding domain"/>
    <property type="match status" value="1"/>
</dbReference>
<feature type="binding site" evidence="7">
    <location>
        <begin position="116"/>
        <end position="122"/>
    </location>
    <ligand>
        <name>ATP</name>
        <dbReference type="ChEBI" id="CHEBI:30616"/>
    </ligand>
</feature>
<dbReference type="GO" id="GO:0071555">
    <property type="term" value="P:cell wall organization"/>
    <property type="evidence" value="ECO:0007669"/>
    <property type="project" value="UniProtKB-KW"/>
</dbReference>
<keyword evidence="5 7" id="KW-0547">Nucleotide-binding</keyword>
<reference evidence="11 12" key="1">
    <citation type="journal article" date="2016" name="Nat. Commun.">
        <title>Thousands of microbial genomes shed light on interconnected biogeochemical processes in an aquifer system.</title>
        <authorList>
            <person name="Anantharaman K."/>
            <person name="Brown C.T."/>
            <person name="Hug L.A."/>
            <person name="Sharon I."/>
            <person name="Castelle C.J."/>
            <person name="Probst A.J."/>
            <person name="Thomas B.C."/>
            <person name="Singh A."/>
            <person name="Wilkins M.J."/>
            <person name="Karaoz U."/>
            <person name="Brodie E.L."/>
            <person name="Williams K.H."/>
            <person name="Hubbard S.S."/>
            <person name="Banfield J.F."/>
        </authorList>
    </citation>
    <scope>NUCLEOTIDE SEQUENCE [LARGE SCALE GENOMIC DNA]</scope>
</reference>
<sequence length="427" mass="46971">MHYRDKKVTVFGLGKSGIAAAEKLLELGARVTISEKRKREECDEALIDGLKSRGAIFEFGGHTLNSISGAELIVVSPGIHLDISVLDEAKRRGQLVISEVELACRFLRKPIIAITGTNGKTTTATLIHEFLKAGGKRAALAGNIGHPLILVNDRNLDYVVVEISSYQLEGIYSFRPWISLFLNLTPDHIERHKNMEAYAEAKARIFLNQGKTDFVIYNPEDPLVLKMVSRAAAKKIPFMLKEIFFDPGSIKLKGRHNLENIMAASLAAELCGVNKEAIKRTIENFPGVPHRIEFVRKINGVDFYNDSKGTNPDSTIKAIEALERNIVLILGGLDKGVTLSEMINEIKKSVTRVVLIGEAAVRFNRELIAAGYKNISFAGSMEEAVAMAFNGAKSGDQVLLSPACASFDMFSNFEERGEVFKSCCAKL</sequence>
<organism evidence="11 12">
    <name type="scientific">candidate division WOR-1 bacterium RIFOXYC2_FULL_46_14</name>
    <dbReference type="NCBI Taxonomy" id="1802587"/>
    <lineage>
        <taxon>Bacteria</taxon>
        <taxon>Bacillati</taxon>
        <taxon>Saganbacteria</taxon>
    </lineage>
</organism>
<evidence type="ECO:0000256" key="6">
    <source>
        <dbReference type="ARBA" id="ARBA00022840"/>
    </source>
</evidence>
<keyword evidence="7 8" id="KW-0131">Cell cycle</keyword>
<dbReference type="Pfam" id="PF02875">
    <property type="entry name" value="Mur_ligase_C"/>
    <property type="match status" value="1"/>
</dbReference>